<dbReference type="InterPro" id="IPR036371">
    <property type="entry name" value="TPK_B1-bd_sf"/>
</dbReference>
<dbReference type="PIRSF" id="PIRSF031057">
    <property type="entry name" value="Thiamin_pyrophosphokinase"/>
    <property type="match status" value="1"/>
</dbReference>
<dbReference type="GeneID" id="4705527"/>
<evidence type="ECO:0000256" key="1">
    <source>
        <dbReference type="ARBA" id="ARBA00005078"/>
    </source>
</evidence>
<dbReference type="STRING" id="344612.A1CDM4"/>
<dbReference type="EC" id="2.7.6.2" evidence="7"/>
<evidence type="ECO:0000313" key="9">
    <source>
        <dbReference type="EMBL" id="EAW11951.1"/>
    </source>
</evidence>
<dbReference type="HOGENOM" id="CLU_044237_0_0_1"/>
<gene>
    <name evidence="9" type="ORF">ACLA_007100</name>
</gene>
<dbReference type="Gene3D" id="3.40.50.10240">
    <property type="entry name" value="Thiamin pyrophosphokinase, catalytic domain"/>
    <property type="match status" value="1"/>
</dbReference>
<keyword evidence="3 7" id="KW-0808">Transferase</keyword>
<dbReference type="Gene3D" id="2.60.120.320">
    <property type="entry name" value="Thiamin pyrophosphokinase, thiamin-binding domain"/>
    <property type="match status" value="1"/>
</dbReference>
<dbReference type="OrthoDB" id="25149at2759"/>
<accession>A1CDM4</accession>
<dbReference type="OMA" id="HHLYMMT"/>
<dbReference type="GO" id="GO:0009229">
    <property type="term" value="P:thiamine diphosphate biosynthetic process"/>
    <property type="evidence" value="ECO:0007669"/>
    <property type="project" value="UniProtKB-UniRule"/>
</dbReference>
<evidence type="ECO:0000256" key="5">
    <source>
        <dbReference type="ARBA" id="ARBA00022777"/>
    </source>
</evidence>
<protein>
    <recommendedName>
        <fullName evidence="7">Thiamine pyrophosphokinase</fullName>
        <ecNumber evidence="7">2.7.6.2</ecNumber>
    </recommendedName>
</protein>
<organism evidence="9 10">
    <name type="scientific">Aspergillus clavatus (strain ATCC 1007 / CBS 513.65 / DSM 816 / NCTC 3887 / NRRL 1 / QM 1276 / 107)</name>
    <dbReference type="NCBI Taxonomy" id="344612"/>
    <lineage>
        <taxon>Eukaryota</taxon>
        <taxon>Fungi</taxon>
        <taxon>Dikarya</taxon>
        <taxon>Ascomycota</taxon>
        <taxon>Pezizomycotina</taxon>
        <taxon>Eurotiomycetes</taxon>
        <taxon>Eurotiomycetidae</taxon>
        <taxon>Eurotiales</taxon>
        <taxon>Aspergillaceae</taxon>
        <taxon>Aspergillus</taxon>
        <taxon>Aspergillus subgen. Fumigati</taxon>
    </lineage>
</organism>
<dbReference type="Proteomes" id="UP000006701">
    <property type="component" value="Unassembled WGS sequence"/>
</dbReference>
<dbReference type="InterPro" id="IPR016966">
    <property type="entry name" value="Thiamin_pyrophosphokinase_euk"/>
</dbReference>
<dbReference type="SUPFAM" id="SSF63862">
    <property type="entry name" value="Thiamin pyrophosphokinase, substrate-binding domain"/>
    <property type="match status" value="1"/>
</dbReference>
<dbReference type="RefSeq" id="XP_001273377.1">
    <property type="nucleotide sequence ID" value="XM_001273376.1"/>
</dbReference>
<comment type="similarity">
    <text evidence="2 7">Belongs to the thiamine pyrophosphokinase family.</text>
</comment>
<evidence type="ECO:0000256" key="2">
    <source>
        <dbReference type="ARBA" id="ARBA00006785"/>
    </source>
</evidence>
<dbReference type="PANTHER" id="PTHR13622">
    <property type="entry name" value="THIAMIN PYROPHOSPHOKINASE"/>
    <property type="match status" value="1"/>
</dbReference>
<dbReference type="UniPathway" id="UPA00060">
    <property type="reaction ID" value="UER00597"/>
</dbReference>
<proteinExistence type="inferred from homology"/>
<comment type="pathway">
    <text evidence="1 7">Cofactor biosynthesis; thiamine diphosphate biosynthesis; thiamine diphosphate from thiamine: step 1/1.</text>
</comment>
<dbReference type="GO" id="GO:0030975">
    <property type="term" value="F:thiamine binding"/>
    <property type="evidence" value="ECO:0007669"/>
    <property type="project" value="UniProtKB-UniRule"/>
</dbReference>
<evidence type="ECO:0000256" key="7">
    <source>
        <dbReference type="PIRNR" id="PIRNR031057"/>
    </source>
</evidence>
<dbReference type="SUPFAM" id="SSF63999">
    <property type="entry name" value="Thiamin pyrophosphokinase, catalytic domain"/>
    <property type="match status" value="1"/>
</dbReference>
<dbReference type="GO" id="GO:0005524">
    <property type="term" value="F:ATP binding"/>
    <property type="evidence" value="ECO:0007669"/>
    <property type="project" value="UniProtKB-UniRule"/>
</dbReference>
<dbReference type="GO" id="GO:0016301">
    <property type="term" value="F:kinase activity"/>
    <property type="evidence" value="ECO:0007669"/>
    <property type="project" value="UniProtKB-UniRule"/>
</dbReference>
<keyword evidence="4 7" id="KW-0547">Nucleotide-binding</keyword>
<dbReference type="InterPro" id="IPR007371">
    <property type="entry name" value="TPK_catalytic"/>
</dbReference>
<dbReference type="SMART" id="SM00983">
    <property type="entry name" value="TPK_B1_binding"/>
    <property type="match status" value="1"/>
</dbReference>
<evidence type="ECO:0000256" key="3">
    <source>
        <dbReference type="ARBA" id="ARBA00022679"/>
    </source>
</evidence>
<dbReference type="AlphaFoldDB" id="A1CDM4"/>
<dbReference type="InterPro" id="IPR036759">
    <property type="entry name" value="TPK_catalytic_sf"/>
</dbReference>
<dbReference type="EMBL" id="DS027051">
    <property type="protein sequence ID" value="EAW11951.1"/>
    <property type="molecule type" value="Genomic_DNA"/>
</dbReference>
<feature type="domain" description="Thiamin pyrophosphokinase thiamin-binding" evidence="8">
    <location>
        <begin position="219"/>
        <end position="302"/>
    </location>
</feature>
<dbReference type="Pfam" id="PF04265">
    <property type="entry name" value="TPK_B1_binding"/>
    <property type="match status" value="1"/>
</dbReference>
<dbReference type="KEGG" id="act:ACLA_007100"/>
<dbReference type="eggNOG" id="KOG3153">
    <property type="taxonomic scope" value="Eukaryota"/>
</dbReference>
<dbReference type="GO" id="GO:0006772">
    <property type="term" value="P:thiamine metabolic process"/>
    <property type="evidence" value="ECO:0007669"/>
    <property type="project" value="InterPro"/>
</dbReference>
<name>A1CDM4_ASPCL</name>
<comment type="catalytic activity">
    <reaction evidence="7">
        <text>thiamine + ATP = thiamine diphosphate + AMP + H(+)</text>
        <dbReference type="Rhea" id="RHEA:11576"/>
        <dbReference type="ChEBI" id="CHEBI:15378"/>
        <dbReference type="ChEBI" id="CHEBI:18385"/>
        <dbReference type="ChEBI" id="CHEBI:30616"/>
        <dbReference type="ChEBI" id="CHEBI:58937"/>
        <dbReference type="ChEBI" id="CHEBI:456215"/>
    </reaction>
</comment>
<dbReference type="InterPro" id="IPR007373">
    <property type="entry name" value="Thiamin_PyroPKinase_B1-bd"/>
</dbReference>
<dbReference type="InterPro" id="IPR006282">
    <property type="entry name" value="Thi_PPkinase"/>
</dbReference>
<sequence length="316" mass="35369">MEWDPTQFFRESDDPVAPFALLVLNQPINERAFTVLNDHGKSLSLSNHDLFTVYLVRISNAALASSILHYLRRRRRKPLLRHDANSQPGINRHSIRPSVRAHYERLGVRILKDADQYSTDFTKCLKYLSAHAAEIIAGRRATLPPPPPRRDTRLEILVMGGLGGRVDQALSQIHHLYVMTREVAESAAAAAAAAVEEEATVGNLYLISEESITFVLQSGKHTIRTPRTNRPGISGRGGSREEEGFYLLEENVGIIPLSGPARITTHGFEWDVADWLTEIGGRVSTSNHIRADVVSVETRVPVLFTLELAERFKRVR</sequence>
<dbReference type="CDD" id="cd07995">
    <property type="entry name" value="TPK"/>
    <property type="match status" value="1"/>
</dbReference>
<dbReference type="Pfam" id="PF04263">
    <property type="entry name" value="TPK_catalytic"/>
    <property type="match status" value="1"/>
</dbReference>
<evidence type="ECO:0000313" key="10">
    <source>
        <dbReference type="Proteomes" id="UP000006701"/>
    </source>
</evidence>
<keyword evidence="5 7" id="KW-0418">Kinase</keyword>
<evidence type="ECO:0000259" key="8">
    <source>
        <dbReference type="SMART" id="SM00983"/>
    </source>
</evidence>
<dbReference type="VEuPathDB" id="FungiDB:ACLA_007100"/>
<reference evidence="9 10" key="1">
    <citation type="journal article" date="2008" name="PLoS Genet.">
        <title>Genomic islands in the pathogenic filamentous fungus Aspergillus fumigatus.</title>
        <authorList>
            <person name="Fedorova N.D."/>
            <person name="Khaldi N."/>
            <person name="Joardar V.S."/>
            <person name="Maiti R."/>
            <person name="Amedeo P."/>
            <person name="Anderson M.J."/>
            <person name="Crabtree J."/>
            <person name="Silva J.C."/>
            <person name="Badger J.H."/>
            <person name="Albarraq A."/>
            <person name="Angiuoli S."/>
            <person name="Bussey H."/>
            <person name="Bowyer P."/>
            <person name="Cotty P.J."/>
            <person name="Dyer P.S."/>
            <person name="Egan A."/>
            <person name="Galens K."/>
            <person name="Fraser-Liggett C.M."/>
            <person name="Haas B.J."/>
            <person name="Inman J.M."/>
            <person name="Kent R."/>
            <person name="Lemieux S."/>
            <person name="Malavazi I."/>
            <person name="Orvis J."/>
            <person name="Roemer T."/>
            <person name="Ronning C.M."/>
            <person name="Sundaram J.P."/>
            <person name="Sutton G."/>
            <person name="Turner G."/>
            <person name="Venter J.C."/>
            <person name="White O.R."/>
            <person name="Whitty B.R."/>
            <person name="Youngman P."/>
            <person name="Wolfe K.H."/>
            <person name="Goldman G.H."/>
            <person name="Wortman J.R."/>
            <person name="Jiang B."/>
            <person name="Denning D.W."/>
            <person name="Nierman W.C."/>
        </authorList>
    </citation>
    <scope>NUCLEOTIDE SEQUENCE [LARGE SCALE GENOMIC DNA]</scope>
    <source>
        <strain evidence="10">ATCC 1007 / CBS 513.65 / DSM 816 / NCTC 3887 / NRRL 1</strain>
    </source>
</reference>
<keyword evidence="10" id="KW-1185">Reference proteome</keyword>
<evidence type="ECO:0000256" key="4">
    <source>
        <dbReference type="ARBA" id="ARBA00022741"/>
    </source>
</evidence>
<keyword evidence="6 7" id="KW-0067">ATP-binding</keyword>
<evidence type="ECO:0000256" key="6">
    <source>
        <dbReference type="ARBA" id="ARBA00022840"/>
    </source>
</evidence>
<dbReference type="GO" id="GO:0004788">
    <property type="term" value="F:thiamine diphosphokinase activity"/>
    <property type="evidence" value="ECO:0007669"/>
    <property type="project" value="UniProtKB-UniRule"/>
</dbReference>
<dbReference type="PANTHER" id="PTHR13622:SF8">
    <property type="entry name" value="THIAMIN PYROPHOSPHOKINASE 1"/>
    <property type="match status" value="1"/>
</dbReference>